<dbReference type="EMBL" id="CAFBOL010000033">
    <property type="protein sequence ID" value="CAB4990372.1"/>
    <property type="molecule type" value="Genomic_DNA"/>
</dbReference>
<feature type="region of interest" description="Disordered" evidence="1">
    <location>
        <begin position="32"/>
        <end position="56"/>
    </location>
</feature>
<sequence length="268" mass="29028">MFCQMYRQKMAALVIGAALLAAACGDDTASTTTTVEQTSTPTATEAPAATETPTTSRMSAMYPNGLRDVRYCEVLLLTKVDDEFIAHVWGSQGQNECPQADWEALDAAAIATERGALLALLNGPRHWTLDSITANIKTTGDISTFGNIEMMELATVNLGPGVPDQSPYHAKPVVRDTVFTFNAGTEIYLLADTDGVQYVMQSYAQIVDPTMSIDRLATLGTSLKLPTGWTYTTTTLTEQLDVYDTKGIAMVLQDDFKNSYQRIDTPGA</sequence>
<name>A0A6J7NHX8_9ZZZZ</name>
<dbReference type="EMBL" id="CAFAAV010000079">
    <property type="protein sequence ID" value="CAB4817980.1"/>
    <property type="molecule type" value="Genomic_DNA"/>
</dbReference>
<protein>
    <submittedName>
        <fullName evidence="7">Unannotated protein</fullName>
    </submittedName>
</protein>
<evidence type="ECO:0000313" key="2">
    <source>
        <dbReference type="EMBL" id="CAB4362852.1"/>
    </source>
</evidence>
<evidence type="ECO:0000256" key="1">
    <source>
        <dbReference type="SAM" id="MobiDB-lite"/>
    </source>
</evidence>
<evidence type="ECO:0000313" key="3">
    <source>
        <dbReference type="EMBL" id="CAB4710523.1"/>
    </source>
</evidence>
<dbReference type="EMBL" id="CAEZYF010000003">
    <property type="protein sequence ID" value="CAB4710523.1"/>
    <property type="molecule type" value="Genomic_DNA"/>
</dbReference>
<dbReference type="AlphaFoldDB" id="A0A6J7NHX8"/>
<evidence type="ECO:0000313" key="6">
    <source>
        <dbReference type="EMBL" id="CAB4918176.1"/>
    </source>
</evidence>
<dbReference type="EMBL" id="CAESGF010000003">
    <property type="protein sequence ID" value="CAB4362852.1"/>
    <property type="molecule type" value="Genomic_DNA"/>
</dbReference>
<reference evidence="7" key="1">
    <citation type="submission" date="2020-05" db="EMBL/GenBank/DDBJ databases">
        <authorList>
            <person name="Chiriac C."/>
            <person name="Salcher M."/>
            <person name="Ghai R."/>
            <person name="Kavagutti S V."/>
        </authorList>
    </citation>
    <scope>NUCLEOTIDE SEQUENCE</scope>
</reference>
<proteinExistence type="predicted"/>
<dbReference type="EMBL" id="CAFBIY010000031">
    <property type="protein sequence ID" value="CAB4848871.1"/>
    <property type="molecule type" value="Genomic_DNA"/>
</dbReference>
<accession>A0A6J7NHX8</accession>
<dbReference type="EMBL" id="CAFBMT010000003">
    <property type="protein sequence ID" value="CAB4918176.1"/>
    <property type="molecule type" value="Genomic_DNA"/>
</dbReference>
<evidence type="ECO:0000313" key="4">
    <source>
        <dbReference type="EMBL" id="CAB4817980.1"/>
    </source>
</evidence>
<gene>
    <name evidence="3" type="ORF">UFOPK2656_00640</name>
    <name evidence="4" type="ORF">UFOPK3099_01215</name>
    <name evidence="5" type="ORF">UFOPK3267_00799</name>
    <name evidence="6" type="ORF">UFOPK3651_00678</name>
    <name evidence="7" type="ORF">UFOPK3931_01429</name>
    <name evidence="2" type="ORF">UFOPK4189_00638</name>
</gene>
<evidence type="ECO:0000313" key="5">
    <source>
        <dbReference type="EMBL" id="CAB4848871.1"/>
    </source>
</evidence>
<organism evidence="7">
    <name type="scientific">freshwater metagenome</name>
    <dbReference type="NCBI Taxonomy" id="449393"/>
    <lineage>
        <taxon>unclassified sequences</taxon>
        <taxon>metagenomes</taxon>
        <taxon>ecological metagenomes</taxon>
    </lineage>
</organism>
<dbReference type="PROSITE" id="PS51257">
    <property type="entry name" value="PROKAR_LIPOPROTEIN"/>
    <property type="match status" value="1"/>
</dbReference>
<evidence type="ECO:0000313" key="7">
    <source>
        <dbReference type="EMBL" id="CAB4990372.1"/>
    </source>
</evidence>